<dbReference type="Gene3D" id="1.10.10.10">
    <property type="entry name" value="Winged helix-like DNA-binding domain superfamily/Winged helix DNA-binding domain"/>
    <property type="match status" value="1"/>
</dbReference>
<sequence>MGCCTDGDLSHDSAREACSRAIHDAIKTALKDDVFGVLVDALPTLGKSRTVATIADDLSHLSAEEEVDITVLTYRKETRNQIEEWAEQAGLDSHQLPIFDDDCPTADGAFGEDWEDRVHDFRDRGIPPGRLHADPTYNLPCSEDQTCPYVEGWEECRKHRVLVGHPTHAYVPEVIRDRIVVFDEDPGEAFRTDFDANDIHRIISEYLSDTDEITWETDEGEKPVESVDQLKSFRTFGPKEQVEETIENLRTAELFGDPTLVGRIGGHGLARTVTLSVLETERQEMGSGAERIELPDGAVAVYDSVDGRLYVRRPPDLSTAAAVIGLDGTPIDRIWEGRLGCPADQRLRHERVLCDDCRSRYLRDVLGYRVYQTTTHVKPYASGRNVHSEKDLALIKAVYRETGQEPAVITTQAAERVLSQEWTHVQESAHYGNIKGTNRFEGDAVRIGMVIGSQHPGDHEIKRLAALNGDTLDLPEKRRDRGKNLTYAVESRPDEAEDPYLTHFREHQVVQGIFRFGRRDGATVFVHTGAVPDWILTEGPLDSENEVFRRVRSAGEREVIDVLEQGDALTAKEVVERVDIAKRTVYDRLEDLRDDGLVEKLDENRPYRWRLTDTNPDQGHVIDDRWYVDLPGKQASSAD</sequence>
<evidence type="ECO:0000313" key="3">
    <source>
        <dbReference type="Proteomes" id="UP000198848"/>
    </source>
</evidence>
<dbReference type="Proteomes" id="UP000198848">
    <property type="component" value="Unassembled WGS sequence"/>
</dbReference>
<reference evidence="3" key="1">
    <citation type="submission" date="2016-10" db="EMBL/GenBank/DDBJ databases">
        <authorList>
            <person name="Varghese N."/>
            <person name="Submissions S."/>
        </authorList>
    </citation>
    <scope>NUCLEOTIDE SEQUENCE [LARGE SCALE GENOMIC DNA]</scope>
    <source>
        <strain evidence="3">DSM 24767</strain>
    </source>
</reference>
<dbReference type="OrthoDB" id="242746at2157"/>
<dbReference type="Pfam" id="PF01978">
    <property type="entry name" value="TrmB"/>
    <property type="match status" value="1"/>
</dbReference>
<dbReference type="CDD" id="cd00090">
    <property type="entry name" value="HTH_ARSR"/>
    <property type="match status" value="1"/>
</dbReference>
<keyword evidence="3" id="KW-1185">Reference proteome</keyword>
<proteinExistence type="predicted"/>
<feature type="domain" description="Transcription regulator TrmB N-terminal" evidence="1">
    <location>
        <begin position="567"/>
        <end position="613"/>
    </location>
</feature>
<gene>
    <name evidence="2" type="ORF">SAMN04489842_2178</name>
</gene>
<dbReference type="RefSeq" id="WP_139169272.1">
    <property type="nucleotide sequence ID" value="NZ_FNLC01000002.1"/>
</dbReference>
<dbReference type="InterPro" id="IPR036390">
    <property type="entry name" value="WH_DNA-bd_sf"/>
</dbReference>
<dbReference type="InterPro" id="IPR011991">
    <property type="entry name" value="ArsR-like_HTH"/>
</dbReference>
<dbReference type="EMBL" id="FNLC01000002">
    <property type="protein sequence ID" value="SDR06126.1"/>
    <property type="molecule type" value="Genomic_DNA"/>
</dbReference>
<dbReference type="STRING" id="1095778.SAMN04489842_2178"/>
<organism evidence="2 3">
    <name type="scientific">Natronobacterium texcoconense</name>
    <dbReference type="NCBI Taxonomy" id="1095778"/>
    <lineage>
        <taxon>Archaea</taxon>
        <taxon>Methanobacteriati</taxon>
        <taxon>Methanobacteriota</taxon>
        <taxon>Stenosarchaea group</taxon>
        <taxon>Halobacteria</taxon>
        <taxon>Halobacteriales</taxon>
        <taxon>Natrialbaceae</taxon>
        <taxon>Natronobacterium</taxon>
    </lineage>
</organism>
<dbReference type="SUPFAM" id="SSF46785">
    <property type="entry name" value="Winged helix' DNA-binding domain"/>
    <property type="match status" value="1"/>
</dbReference>
<dbReference type="InterPro" id="IPR002831">
    <property type="entry name" value="Tscrpt_reg_TrmB_N"/>
</dbReference>
<dbReference type="InterPro" id="IPR036388">
    <property type="entry name" value="WH-like_DNA-bd_sf"/>
</dbReference>
<name>A0A1H1FZX6_NATTX</name>
<protein>
    <submittedName>
        <fullName evidence="2">Sugar-specific transcriptional regulator TrmB</fullName>
    </submittedName>
</protein>
<evidence type="ECO:0000313" key="2">
    <source>
        <dbReference type="EMBL" id="SDR06126.1"/>
    </source>
</evidence>
<accession>A0A1H1FZX6</accession>
<dbReference type="AlphaFoldDB" id="A0A1H1FZX6"/>
<evidence type="ECO:0000259" key="1">
    <source>
        <dbReference type="Pfam" id="PF01978"/>
    </source>
</evidence>